<comment type="caution">
    <text evidence="3">The sequence shown here is derived from an EMBL/GenBank/DDBJ whole genome shotgun (WGS) entry which is preliminary data.</text>
</comment>
<dbReference type="InterPro" id="IPR000253">
    <property type="entry name" value="FHA_dom"/>
</dbReference>
<evidence type="ECO:0000256" key="1">
    <source>
        <dbReference type="ARBA" id="ARBA00022553"/>
    </source>
</evidence>
<dbReference type="InterPro" id="IPR008984">
    <property type="entry name" value="SMAD_FHA_dom_sf"/>
</dbReference>
<dbReference type="SUPFAM" id="SSF49879">
    <property type="entry name" value="SMAD/FHA domain"/>
    <property type="match status" value="1"/>
</dbReference>
<dbReference type="CDD" id="cd00060">
    <property type="entry name" value="FHA"/>
    <property type="match status" value="1"/>
</dbReference>
<dbReference type="Pfam" id="PF00498">
    <property type="entry name" value="FHA"/>
    <property type="match status" value="1"/>
</dbReference>
<dbReference type="EMBL" id="BAAANK010000008">
    <property type="protein sequence ID" value="GAA1841575.1"/>
    <property type="molecule type" value="Genomic_DNA"/>
</dbReference>
<organism evidence="3 4">
    <name type="scientific">Agromyces salentinus</name>
    <dbReference type="NCBI Taxonomy" id="269421"/>
    <lineage>
        <taxon>Bacteria</taxon>
        <taxon>Bacillati</taxon>
        <taxon>Actinomycetota</taxon>
        <taxon>Actinomycetes</taxon>
        <taxon>Micrococcales</taxon>
        <taxon>Microbacteriaceae</taxon>
        <taxon>Agromyces</taxon>
    </lineage>
</organism>
<accession>A0ABP4ZA36</accession>
<proteinExistence type="predicted"/>
<dbReference type="Proteomes" id="UP001501746">
    <property type="component" value="Unassembled WGS sequence"/>
</dbReference>
<reference evidence="4" key="1">
    <citation type="journal article" date="2019" name="Int. J. Syst. Evol. Microbiol.">
        <title>The Global Catalogue of Microorganisms (GCM) 10K type strain sequencing project: providing services to taxonomists for standard genome sequencing and annotation.</title>
        <authorList>
            <consortium name="The Broad Institute Genomics Platform"/>
            <consortium name="The Broad Institute Genome Sequencing Center for Infectious Disease"/>
            <person name="Wu L."/>
            <person name="Ma J."/>
        </authorList>
    </citation>
    <scope>NUCLEOTIDE SEQUENCE [LARGE SCALE GENOMIC DNA]</scope>
    <source>
        <strain evidence="4">JCM 14323</strain>
    </source>
</reference>
<sequence>MVRGTVTSASHDGRLVWDVVIGDRFIAALAAPADDRAISALAEAASDPDVEVERLVEKVPAPSTDPDRGFAIVWWPDDGTETVTAVVRGSAVVDLESPGGSRRFDARGVRPWHLAEFRDVIGVRVAGAEAPLDRLGTATERVRHARASLRATTIEWVAASESAQFAEASEAEAAVEDGDTVLRGVRPVRWTPDAAGGSARPGHGPGAATVPLSARDLRAEDAPAGEADAGTDLPRRQPPAAVPMVRIAGGEPRIVAAPILIGRRPRAPRTPFSRSGMPELVAVRSPTGIVSGTHLELRAEGSRLVATDLQSTNGTLLRTPVGVRRLRAGESIVVAEGSSLDLGDGTIVEVLPVREGAASPNRDDRPST</sequence>
<gene>
    <name evidence="3" type="ORF">GCM10009750_29830</name>
</gene>
<evidence type="ECO:0000313" key="4">
    <source>
        <dbReference type="Proteomes" id="UP001501746"/>
    </source>
</evidence>
<dbReference type="PROSITE" id="PS50006">
    <property type="entry name" value="FHA_DOMAIN"/>
    <property type="match status" value="1"/>
</dbReference>
<name>A0ABP4ZA36_9MICO</name>
<feature type="domain" description="FHA" evidence="2">
    <location>
        <begin position="259"/>
        <end position="317"/>
    </location>
</feature>
<evidence type="ECO:0000259" key="2">
    <source>
        <dbReference type="PROSITE" id="PS50006"/>
    </source>
</evidence>
<dbReference type="Gene3D" id="2.60.200.20">
    <property type="match status" value="1"/>
</dbReference>
<evidence type="ECO:0000313" key="3">
    <source>
        <dbReference type="EMBL" id="GAA1841575.1"/>
    </source>
</evidence>
<dbReference type="RefSeq" id="WP_157426663.1">
    <property type="nucleotide sequence ID" value="NZ_BAAANK010000008.1"/>
</dbReference>
<keyword evidence="1" id="KW-0597">Phosphoprotein</keyword>
<protein>
    <recommendedName>
        <fullName evidence="2">FHA domain-containing protein</fullName>
    </recommendedName>
</protein>
<keyword evidence="4" id="KW-1185">Reference proteome</keyword>